<feature type="transmembrane region" description="Helical" evidence="1">
    <location>
        <begin position="39"/>
        <end position="63"/>
    </location>
</feature>
<proteinExistence type="predicted"/>
<feature type="transmembrane region" description="Helical" evidence="1">
    <location>
        <begin position="278"/>
        <end position="299"/>
    </location>
</feature>
<accession>A0A3B0ST38</accession>
<gene>
    <name evidence="2" type="ORF">MNBD_ALPHA08-60</name>
</gene>
<name>A0A3B0ST38_9ZZZZ</name>
<dbReference type="Pfam" id="PF04976">
    <property type="entry name" value="DmsC"/>
    <property type="match status" value="1"/>
</dbReference>
<dbReference type="GO" id="GO:0009390">
    <property type="term" value="C:dimethyl sulfoxide reductase complex"/>
    <property type="evidence" value="ECO:0007669"/>
    <property type="project" value="TreeGrafter"/>
</dbReference>
<evidence type="ECO:0000313" key="2">
    <source>
        <dbReference type="EMBL" id="VAV97965.1"/>
    </source>
</evidence>
<organism evidence="2">
    <name type="scientific">hydrothermal vent metagenome</name>
    <dbReference type="NCBI Taxonomy" id="652676"/>
    <lineage>
        <taxon>unclassified sequences</taxon>
        <taxon>metagenomes</taxon>
        <taxon>ecological metagenomes</taxon>
    </lineage>
</organism>
<reference evidence="2" key="1">
    <citation type="submission" date="2018-06" db="EMBL/GenBank/DDBJ databases">
        <authorList>
            <person name="Zhirakovskaya E."/>
        </authorList>
    </citation>
    <scope>NUCLEOTIDE SEQUENCE</scope>
</reference>
<feature type="transmembrane region" description="Helical" evidence="1">
    <location>
        <begin position="178"/>
        <end position="196"/>
    </location>
</feature>
<keyword evidence="1" id="KW-1133">Transmembrane helix</keyword>
<dbReference type="GO" id="GO:0005886">
    <property type="term" value="C:plasma membrane"/>
    <property type="evidence" value="ECO:0007669"/>
    <property type="project" value="TreeGrafter"/>
</dbReference>
<feature type="transmembrane region" description="Helical" evidence="1">
    <location>
        <begin position="84"/>
        <end position="104"/>
    </location>
</feature>
<dbReference type="InterPro" id="IPR007059">
    <property type="entry name" value="DmsC"/>
</dbReference>
<dbReference type="PANTHER" id="PTHR38095">
    <property type="entry name" value="ANAEROBIC DIMETHYL SULFOXIDE REDUCTASE CHAIN YNFH"/>
    <property type="match status" value="1"/>
</dbReference>
<dbReference type="EMBL" id="UOEC01000151">
    <property type="protein sequence ID" value="VAV97965.1"/>
    <property type="molecule type" value="Genomic_DNA"/>
</dbReference>
<feature type="transmembrane region" description="Helical" evidence="1">
    <location>
        <begin position="110"/>
        <end position="128"/>
    </location>
</feature>
<keyword evidence="2" id="KW-0560">Oxidoreductase</keyword>
<keyword evidence="1" id="KW-0472">Membrane</keyword>
<dbReference type="EC" id="1.8.5.3" evidence="2"/>
<feature type="transmembrane region" description="Helical" evidence="1">
    <location>
        <begin position="7"/>
        <end position="33"/>
    </location>
</feature>
<keyword evidence="1" id="KW-0812">Transmembrane</keyword>
<feature type="transmembrane region" description="Helical" evidence="1">
    <location>
        <begin position="149"/>
        <end position="172"/>
    </location>
</feature>
<dbReference type="GO" id="GO:0019645">
    <property type="term" value="P:anaerobic electron transport chain"/>
    <property type="evidence" value="ECO:0007669"/>
    <property type="project" value="InterPro"/>
</dbReference>
<protein>
    <submittedName>
        <fullName evidence="2">Anaerobic dimethyl sulfoxide reductase chain C, anchor subunit</fullName>
        <ecNumber evidence="2">1.8.5.3</ecNumber>
    </submittedName>
</protein>
<dbReference type="GO" id="GO:0009389">
    <property type="term" value="F:dimethyl sulfoxide reductase activity"/>
    <property type="evidence" value="ECO:0007669"/>
    <property type="project" value="TreeGrafter"/>
</dbReference>
<sequence length="316" mass="34271">MHPAKSVIFFTTGSGAGYGMLTWLAVLALLGYLPAQTTYGLFAFGIAFALVGGGLLSSTFHLGHPERAWRAMSQWRSSWLSREGIVAIATFGPTGLYALAWIFLNENQSFAGALGLLGAIMSLITVYCTSMIYGSLKTIPAWFTKWTRVAYMVFALMTGAVLIWALGIVFALPGTGTIARLCLFLLATGFVVKIIYWRNIDNAPATSTAESATGLGKLGKITLIESPHSEDNYLLKEMGFRIARKHATKLRIIALVTGFAVPFFAIVAALYALPQFQVAFAALAVLAGIIGIVTERWLFFAEAKHVVTLYYGESRI</sequence>
<dbReference type="AlphaFoldDB" id="A0A3B0ST38"/>
<feature type="transmembrane region" description="Helical" evidence="1">
    <location>
        <begin position="250"/>
        <end position="272"/>
    </location>
</feature>
<dbReference type="PANTHER" id="PTHR38095:SF1">
    <property type="entry name" value="ANAEROBIC DIMETHYL SULFOXIDE REDUCTASE CHAIN YNFH"/>
    <property type="match status" value="1"/>
</dbReference>
<evidence type="ECO:0000256" key="1">
    <source>
        <dbReference type="SAM" id="Phobius"/>
    </source>
</evidence>